<dbReference type="InterPro" id="IPR001034">
    <property type="entry name" value="DeoR_HTH"/>
</dbReference>
<dbReference type="InterPro" id="IPR036388">
    <property type="entry name" value="WH-like_DNA-bd_sf"/>
</dbReference>
<dbReference type="InterPro" id="IPR014036">
    <property type="entry name" value="DeoR-like_C"/>
</dbReference>
<dbReference type="GO" id="GO:0003700">
    <property type="term" value="F:DNA-binding transcription factor activity"/>
    <property type="evidence" value="ECO:0007669"/>
    <property type="project" value="InterPro"/>
</dbReference>
<keyword evidence="3" id="KW-0804">Transcription</keyword>
<feature type="domain" description="HTH deoR-type" evidence="4">
    <location>
        <begin position="3"/>
        <end position="58"/>
    </location>
</feature>
<dbReference type="GO" id="GO:0003677">
    <property type="term" value="F:DNA binding"/>
    <property type="evidence" value="ECO:0007669"/>
    <property type="project" value="UniProtKB-KW"/>
</dbReference>
<dbReference type="PROSITE" id="PS51000">
    <property type="entry name" value="HTH_DEOR_2"/>
    <property type="match status" value="1"/>
</dbReference>
<dbReference type="Pfam" id="PF00455">
    <property type="entry name" value="DeoRC"/>
    <property type="match status" value="1"/>
</dbReference>
<dbReference type="SMART" id="SM01134">
    <property type="entry name" value="DeoRC"/>
    <property type="match status" value="1"/>
</dbReference>
<dbReference type="SMART" id="SM00420">
    <property type="entry name" value="HTH_DEOR"/>
    <property type="match status" value="1"/>
</dbReference>
<gene>
    <name evidence="5" type="ORF">DWX41_01075</name>
</gene>
<dbReference type="Proteomes" id="UP000261111">
    <property type="component" value="Unassembled WGS sequence"/>
</dbReference>
<dbReference type="Pfam" id="PF08220">
    <property type="entry name" value="HTH_DeoR"/>
    <property type="match status" value="1"/>
</dbReference>
<dbReference type="EMBL" id="QVIA01000001">
    <property type="protein sequence ID" value="RGC35614.1"/>
    <property type="molecule type" value="Genomic_DNA"/>
</dbReference>
<evidence type="ECO:0000313" key="6">
    <source>
        <dbReference type="Proteomes" id="UP000261111"/>
    </source>
</evidence>
<name>A0A3E2X2A2_9FIRM</name>
<dbReference type="PROSITE" id="PS00894">
    <property type="entry name" value="HTH_DEOR_1"/>
    <property type="match status" value="1"/>
</dbReference>
<sequence length="263" mass="29738">MYYIERKSKILELLQEERSVSVDSLAMAFDVSKETIRRDLRQMESEGLLTRTHGGAVPLTTAFTVPAPSPAEPPVDIRSTFNNDIKHSLCRKAASYIKEGDNVYIDNSSTTVYLAQYIPENIQVTFITNSISFLIESSQLNNPNLTFVCLGGILNTNNLSTYGNIALRNSHDYFPNKAFLSCTGISEERQITDSSINEVDIKKEMIHRAKEVFILSDHTKFNKNGQIFLSNIENIHHIITDPIVDSYSHNFIDRSHTDIIFAE</sequence>
<comment type="caution">
    <text evidence="5">The sequence shown here is derived from an EMBL/GenBank/DDBJ whole genome shotgun (WGS) entry which is preliminary data.</text>
</comment>
<proteinExistence type="predicted"/>
<dbReference type="PANTHER" id="PTHR30363">
    <property type="entry name" value="HTH-TYPE TRANSCRIPTIONAL REGULATOR SRLR-RELATED"/>
    <property type="match status" value="1"/>
</dbReference>
<evidence type="ECO:0000313" key="5">
    <source>
        <dbReference type="EMBL" id="RGC35614.1"/>
    </source>
</evidence>
<dbReference type="Gene3D" id="3.40.50.1360">
    <property type="match status" value="1"/>
</dbReference>
<accession>A0A3E2X2A2</accession>
<keyword evidence="2" id="KW-0238">DNA-binding</keyword>
<evidence type="ECO:0000256" key="1">
    <source>
        <dbReference type="ARBA" id="ARBA00023015"/>
    </source>
</evidence>
<dbReference type="SUPFAM" id="SSF100950">
    <property type="entry name" value="NagB/RpiA/CoA transferase-like"/>
    <property type="match status" value="1"/>
</dbReference>
<dbReference type="InterPro" id="IPR050313">
    <property type="entry name" value="Carb_Metab_HTH_regulators"/>
</dbReference>
<dbReference type="PRINTS" id="PR00037">
    <property type="entry name" value="HTHLACR"/>
</dbReference>
<evidence type="ECO:0000259" key="4">
    <source>
        <dbReference type="PROSITE" id="PS51000"/>
    </source>
</evidence>
<dbReference type="AlphaFoldDB" id="A0A3E2X2A2"/>
<dbReference type="RefSeq" id="WP_025653652.1">
    <property type="nucleotide sequence ID" value="NZ_QVIA01000001.1"/>
</dbReference>
<keyword evidence="1" id="KW-0805">Transcription regulation</keyword>
<dbReference type="Gene3D" id="1.10.10.10">
    <property type="entry name" value="Winged helix-like DNA-binding domain superfamily/Winged helix DNA-binding domain"/>
    <property type="match status" value="1"/>
</dbReference>
<reference evidence="5 6" key="1">
    <citation type="submission" date="2018-08" db="EMBL/GenBank/DDBJ databases">
        <title>A genome reference for cultivated species of the human gut microbiota.</title>
        <authorList>
            <person name="Zou Y."/>
            <person name="Xue W."/>
            <person name="Luo G."/>
        </authorList>
    </citation>
    <scope>NUCLEOTIDE SEQUENCE [LARGE SCALE GENOMIC DNA]</scope>
    <source>
        <strain evidence="5 6">AF19-21</strain>
    </source>
</reference>
<dbReference type="SUPFAM" id="SSF46785">
    <property type="entry name" value="Winged helix' DNA-binding domain"/>
    <property type="match status" value="1"/>
</dbReference>
<organism evidence="5 6">
    <name type="scientific">Hungatella hathewayi</name>
    <dbReference type="NCBI Taxonomy" id="154046"/>
    <lineage>
        <taxon>Bacteria</taxon>
        <taxon>Bacillati</taxon>
        <taxon>Bacillota</taxon>
        <taxon>Clostridia</taxon>
        <taxon>Lachnospirales</taxon>
        <taxon>Lachnospiraceae</taxon>
        <taxon>Hungatella</taxon>
    </lineage>
</organism>
<dbReference type="InterPro" id="IPR037171">
    <property type="entry name" value="NagB/RpiA_transferase-like"/>
</dbReference>
<evidence type="ECO:0000256" key="2">
    <source>
        <dbReference type="ARBA" id="ARBA00023125"/>
    </source>
</evidence>
<dbReference type="InterPro" id="IPR036390">
    <property type="entry name" value="WH_DNA-bd_sf"/>
</dbReference>
<protein>
    <submittedName>
        <fullName evidence="5">DeoR/GlpR transcriptional regulator</fullName>
    </submittedName>
</protein>
<dbReference type="InterPro" id="IPR018356">
    <property type="entry name" value="Tscrpt_reg_HTH_DeoR_CS"/>
</dbReference>
<evidence type="ECO:0000256" key="3">
    <source>
        <dbReference type="ARBA" id="ARBA00023163"/>
    </source>
</evidence>
<dbReference type="PANTHER" id="PTHR30363:SF44">
    <property type="entry name" value="AGA OPERON TRANSCRIPTIONAL REPRESSOR-RELATED"/>
    <property type="match status" value="1"/>
</dbReference>